<evidence type="ECO:0000313" key="2">
    <source>
        <dbReference type="Proteomes" id="UP000552709"/>
    </source>
</evidence>
<proteinExistence type="predicted"/>
<gene>
    <name evidence="1" type="ORF">HNQ08_003099</name>
</gene>
<dbReference type="EMBL" id="JACHFL010000008">
    <property type="protein sequence ID" value="MBB5363992.1"/>
    <property type="molecule type" value="Genomic_DNA"/>
</dbReference>
<reference evidence="1 2" key="1">
    <citation type="submission" date="2020-08" db="EMBL/GenBank/DDBJ databases">
        <title>Genomic Encyclopedia of Type Strains, Phase IV (KMG-IV): sequencing the most valuable type-strain genomes for metagenomic binning, comparative biology and taxonomic classification.</title>
        <authorList>
            <person name="Goeker M."/>
        </authorList>
    </citation>
    <scope>NUCLEOTIDE SEQUENCE [LARGE SCALE GENOMIC DNA]</scope>
    <source>
        <strain evidence="1 2">DSM 27939</strain>
    </source>
</reference>
<sequence>MRLTLSRPGAAEPYAVIHRPQTAVQESVTVMLSGSNYEIERGGFSGRGSFRVNLPPAFQHGDWLRLYWSLPGDHLIPGLLPDYAGEVLGEPWREGAGVIQTRGLDEKVRACRWIGKASGDFPTFFGAVLGKTVLPAGIGISTLPAVPGAVFEADVAFELLGDTIQAITPALGGRLIGVDHSGAIVCVDPEIGVIHRFPWGAAEMPAGGTENYANCVRFSFEYPSGDTGYFEGRNEPEVTRMGAEVWHVTQVTARELGRANQPYAASTGSLTRTFSIPSQALAPVDVTQTGNVLDLLGNEAAARPDVVYAPSRALNTLPIDFVGLYGLGSASVPTLHLAGIRDAAVQRIQFYPDQPLQRSEAVEIVDNRGRVTLIVTGTFEPSIPPWETLTFIWKNEAGDVLDYYGGPDAPRLPGWDAWTPVEGSAGFLLTVPIDVAEGLSRLQYKNSYLNNRKDAGIKVGVIEVLPGGRLKADLESGDAPGSTLRSFNLELLPSGDYQPSLEITVASKVGGVTGRSTQATLPYPLTSGTAIGAVSPLTILRDQMAQTGNVRLEFDTLLTLPYGSSIEVKPKPGGGAVAGAWVLPGGSGALALDQAYAAQYNVPLGLATEARARSTTFVTFTALTAADDTADGWKRFAVRGPAGWDGTGSSPDLTGHTLLLLGVQNIMDLRIKTPQLGNLEVYGAELLRYRAEPVREWTGHLRSLQRLPAAGKVAFEGLTGPDVLLDVQRLKVNLDNDSIDVVCGSPLPSTTDSAIAGAIKDIQRTVRRSGQP</sequence>
<keyword evidence="2" id="KW-1185">Reference proteome</keyword>
<name>A0A7W8NHG8_9DEIO</name>
<accession>A0A7W8NHG8</accession>
<evidence type="ECO:0000313" key="1">
    <source>
        <dbReference type="EMBL" id="MBB5363992.1"/>
    </source>
</evidence>
<dbReference type="RefSeq" id="WP_184133744.1">
    <property type="nucleotide sequence ID" value="NZ_JACHFL010000008.1"/>
</dbReference>
<dbReference type="Proteomes" id="UP000552709">
    <property type="component" value="Unassembled WGS sequence"/>
</dbReference>
<organism evidence="1 2">
    <name type="scientific">Deinococcus humi</name>
    <dbReference type="NCBI Taxonomy" id="662880"/>
    <lineage>
        <taxon>Bacteria</taxon>
        <taxon>Thermotogati</taxon>
        <taxon>Deinococcota</taxon>
        <taxon>Deinococci</taxon>
        <taxon>Deinococcales</taxon>
        <taxon>Deinococcaceae</taxon>
        <taxon>Deinococcus</taxon>
    </lineage>
</organism>
<dbReference type="AlphaFoldDB" id="A0A7W8NHG8"/>
<comment type="caution">
    <text evidence="1">The sequence shown here is derived from an EMBL/GenBank/DDBJ whole genome shotgun (WGS) entry which is preliminary data.</text>
</comment>
<protein>
    <submittedName>
        <fullName evidence="1">Uncharacterized protein</fullName>
    </submittedName>
</protein>